<name>A0AA35QG31_9HYPO</name>
<evidence type="ECO:0000256" key="1">
    <source>
        <dbReference type="ARBA" id="ARBA00004141"/>
    </source>
</evidence>
<evidence type="ECO:0000256" key="5">
    <source>
        <dbReference type="ARBA" id="ARBA00038359"/>
    </source>
</evidence>
<dbReference type="Gene3D" id="1.20.1250.20">
    <property type="entry name" value="MFS general substrate transporter like domains"/>
    <property type="match status" value="1"/>
</dbReference>
<evidence type="ECO:0000256" key="2">
    <source>
        <dbReference type="ARBA" id="ARBA00022692"/>
    </source>
</evidence>
<dbReference type="EMBL" id="CABFNP030001366">
    <property type="protein sequence ID" value="CAI6101448.1"/>
    <property type="molecule type" value="Genomic_DNA"/>
</dbReference>
<sequence>MDRNNTGIAMIAGMSTDLVMTGSRDSVVVLLFFIPYVLFQPPSTTVLRKVGPRLFLSLTTLVWGLATIASGFVRNWSELIPPRLILGACEAGFFPGCAYLLSCGFGPGLQTRCSPDDKGTIHAGLGRRLEDVEGLTPKQALELSHLLLWNAELFYASSLAFSKLSILGFYWHLFSRSNIRVPIQILAAFWDKSIKDAVCTIDDSKFFFGTVLVHFLLDISILALPVLQVMNLHLQAGQEIAVIALFMFGILVCVVSIIVLADSLKFDPSSDEMPLDIAPIMIWATVEVNLAIVSACLPILRPIFSKITRFSLLASERNRLPLSRQGNGMKLMTIAQAKEVDESSSIHQLADSKQSGSHVSDGELIYGRHGLQTVISSNPYDLPSSADGEGDRGIHVREPWITSRSA</sequence>
<dbReference type="SUPFAM" id="SSF103473">
    <property type="entry name" value="MFS general substrate transporter"/>
    <property type="match status" value="1"/>
</dbReference>
<feature type="transmembrane region" description="Helical" evidence="6">
    <location>
        <begin position="153"/>
        <end position="173"/>
    </location>
</feature>
<dbReference type="AlphaFoldDB" id="A0AA35QG31"/>
<dbReference type="Proteomes" id="UP001160390">
    <property type="component" value="Unassembled WGS sequence"/>
</dbReference>
<dbReference type="InterPro" id="IPR036259">
    <property type="entry name" value="MFS_trans_sf"/>
</dbReference>
<comment type="caution">
    <text evidence="8">The sequence shown here is derived from an EMBL/GenBank/DDBJ whole genome shotgun (WGS) entry which is preliminary data.</text>
</comment>
<evidence type="ECO:0000256" key="3">
    <source>
        <dbReference type="ARBA" id="ARBA00022989"/>
    </source>
</evidence>
<dbReference type="GO" id="GO:0022857">
    <property type="term" value="F:transmembrane transporter activity"/>
    <property type="evidence" value="ECO:0007669"/>
    <property type="project" value="InterPro"/>
</dbReference>
<feature type="transmembrane region" description="Helical" evidence="6">
    <location>
        <begin position="21"/>
        <end position="39"/>
    </location>
</feature>
<dbReference type="InterPro" id="IPR052337">
    <property type="entry name" value="SAT4-like"/>
</dbReference>
<feature type="transmembrane region" description="Helical" evidence="6">
    <location>
        <begin position="206"/>
        <end position="227"/>
    </location>
</feature>
<evidence type="ECO:0000256" key="4">
    <source>
        <dbReference type="ARBA" id="ARBA00023136"/>
    </source>
</evidence>
<feature type="transmembrane region" description="Helical" evidence="6">
    <location>
        <begin position="54"/>
        <end position="73"/>
    </location>
</feature>
<dbReference type="GO" id="GO:0016020">
    <property type="term" value="C:membrane"/>
    <property type="evidence" value="ECO:0007669"/>
    <property type="project" value="UniProtKB-SubCell"/>
</dbReference>
<comment type="subcellular location">
    <subcellularLocation>
        <location evidence="1">Membrane</location>
        <topology evidence="1">Multi-pass membrane protein</topology>
    </subcellularLocation>
</comment>
<evidence type="ECO:0000256" key="6">
    <source>
        <dbReference type="SAM" id="Phobius"/>
    </source>
</evidence>
<dbReference type="InterPro" id="IPR011701">
    <property type="entry name" value="MFS"/>
</dbReference>
<feature type="domain" description="Rhodopsin" evidence="7">
    <location>
        <begin position="187"/>
        <end position="306"/>
    </location>
</feature>
<evidence type="ECO:0000313" key="8">
    <source>
        <dbReference type="EMBL" id="CAI6101448.1"/>
    </source>
</evidence>
<dbReference type="PANTHER" id="PTHR33048:SF47">
    <property type="entry name" value="INTEGRAL MEMBRANE PROTEIN-RELATED"/>
    <property type="match status" value="1"/>
</dbReference>
<comment type="similarity">
    <text evidence="5">Belongs to the SAT4 family.</text>
</comment>
<dbReference type="Pfam" id="PF20684">
    <property type="entry name" value="Fung_rhodopsin"/>
    <property type="match status" value="1"/>
</dbReference>
<dbReference type="PANTHER" id="PTHR33048">
    <property type="entry name" value="PTH11-LIKE INTEGRAL MEMBRANE PROTEIN (AFU_ORTHOLOGUE AFUA_5G11245)"/>
    <property type="match status" value="1"/>
</dbReference>
<keyword evidence="4 6" id="KW-0472">Membrane</keyword>
<dbReference type="InterPro" id="IPR049326">
    <property type="entry name" value="Rhodopsin_dom_fungi"/>
</dbReference>
<feature type="transmembrane region" description="Helical" evidence="6">
    <location>
        <begin position="280"/>
        <end position="300"/>
    </location>
</feature>
<proteinExistence type="inferred from homology"/>
<dbReference type="Pfam" id="PF07690">
    <property type="entry name" value="MFS_1"/>
    <property type="match status" value="1"/>
</dbReference>
<keyword evidence="9" id="KW-1185">Reference proteome</keyword>
<accession>A0AA35QG31</accession>
<keyword evidence="3 6" id="KW-1133">Transmembrane helix</keyword>
<keyword evidence="2 6" id="KW-0812">Transmembrane</keyword>
<evidence type="ECO:0000313" key="9">
    <source>
        <dbReference type="Proteomes" id="UP001160390"/>
    </source>
</evidence>
<feature type="transmembrane region" description="Helical" evidence="6">
    <location>
        <begin position="239"/>
        <end position="260"/>
    </location>
</feature>
<gene>
    <name evidence="8" type="ORF">CCHLO57077_00018549</name>
</gene>
<protein>
    <recommendedName>
        <fullName evidence="7">Rhodopsin domain-containing protein</fullName>
    </recommendedName>
</protein>
<evidence type="ECO:0000259" key="7">
    <source>
        <dbReference type="Pfam" id="PF20684"/>
    </source>
</evidence>
<organism evidence="8 9">
    <name type="scientific">Clonostachys chloroleuca</name>
    <dbReference type="NCBI Taxonomy" id="1926264"/>
    <lineage>
        <taxon>Eukaryota</taxon>
        <taxon>Fungi</taxon>
        <taxon>Dikarya</taxon>
        <taxon>Ascomycota</taxon>
        <taxon>Pezizomycotina</taxon>
        <taxon>Sordariomycetes</taxon>
        <taxon>Hypocreomycetidae</taxon>
        <taxon>Hypocreales</taxon>
        <taxon>Bionectriaceae</taxon>
        <taxon>Clonostachys</taxon>
    </lineage>
</organism>
<reference evidence="8" key="1">
    <citation type="submission" date="2023-01" db="EMBL/GenBank/DDBJ databases">
        <authorList>
            <person name="Piombo E."/>
        </authorList>
    </citation>
    <scope>NUCLEOTIDE SEQUENCE</scope>
</reference>